<gene>
    <name evidence="1" type="ORF">ACFQ0R_07965</name>
</gene>
<proteinExistence type="predicted"/>
<dbReference type="Proteomes" id="UP001597049">
    <property type="component" value="Unassembled WGS sequence"/>
</dbReference>
<evidence type="ECO:0000313" key="1">
    <source>
        <dbReference type="EMBL" id="MFD0932528.1"/>
    </source>
</evidence>
<accession>A0ABW3GSA8</accession>
<sequence>MNQFKSKKLGGNARALWGKHPGILLLDGCQYQVADYQHNQLYYNFKPCVHFLEAKGKLLFGKEFKIYEEDKALLFKLICYFIEDAKECHKFGIQLNKGILLSGPVGCGKTTLMQLLPHLVPHKLISQYELLSCRKIVFEFNKLGYQTIEEYAELKACCFDDLGVEAIGRHFGKDCNVMGEILISRYESFQRSVSNQLYTYNTYNPFSFGGIRGRTHITTNLNAEELEQKYGERVRSRMRKLFNLIAFDKNCDDKRK</sequence>
<dbReference type="SUPFAM" id="SSF52540">
    <property type="entry name" value="P-loop containing nucleoside triphosphate hydrolases"/>
    <property type="match status" value="1"/>
</dbReference>
<dbReference type="EMBL" id="JBHTIV010000009">
    <property type="protein sequence ID" value="MFD0932528.1"/>
    <property type="molecule type" value="Genomic_DNA"/>
</dbReference>
<dbReference type="InterPro" id="IPR027417">
    <property type="entry name" value="P-loop_NTPase"/>
</dbReference>
<evidence type="ECO:0000313" key="2">
    <source>
        <dbReference type="Proteomes" id="UP001597049"/>
    </source>
</evidence>
<comment type="caution">
    <text evidence="1">The sequence shown here is derived from an EMBL/GenBank/DDBJ whole genome shotgun (WGS) entry which is preliminary data.</text>
</comment>
<keyword evidence="2" id="KW-1185">Reference proteome</keyword>
<dbReference type="RefSeq" id="WP_379657852.1">
    <property type="nucleotide sequence ID" value="NZ_JBHTIV010000009.1"/>
</dbReference>
<dbReference type="Gene3D" id="3.40.50.300">
    <property type="entry name" value="P-loop containing nucleotide triphosphate hydrolases"/>
    <property type="match status" value="1"/>
</dbReference>
<protein>
    <submittedName>
        <fullName evidence="1">ATPase</fullName>
    </submittedName>
</protein>
<reference evidence="2" key="1">
    <citation type="journal article" date="2019" name="Int. J. Syst. Evol. Microbiol.">
        <title>The Global Catalogue of Microorganisms (GCM) 10K type strain sequencing project: providing services to taxonomists for standard genome sequencing and annotation.</title>
        <authorList>
            <consortium name="The Broad Institute Genomics Platform"/>
            <consortium name="The Broad Institute Genome Sequencing Center for Infectious Disease"/>
            <person name="Wu L."/>
            <person name="Ma J."/>
        </authorList>
    </citation>
    <scope>NUCLEOTIDE SEQUENCE [LARGE SCALE GENOMIC DNA]</scope>
    <source>
        <strain evidence="2">CCUG 56752</strain>
    </source>
</reference>
<name>A0ABW3GSA8_9FLAO</name>
<organism evidence="1 2">
    <name type="scientific">Psychroflexus salinarum</name>
    <dbReference type="NCBI Taxonomy" id="546024"/>
    <lineage>
        <taxon>Bacteria</taxon>
        <taxon>Pseudomonadati</taxon>
        <taxon>Bacteroidota</taxon>
        <taxon>Flavobacteriia</taxon>
        <taxon>Flavobacteriales</taxon>
        <taxon>Flavobacteriaceae</taxon>
        <taxon>Psychroflexus</taxon>
    </lineage>
</organism>